<reference evidence="1" key="1">
    <citation type="submission" date="2018-02" db="EMBL/GenBank/DDBJ databases">
        <title>Rhizophora mucronata_Transcriptome.</title>
        <authorList>
            <person name="Meera S.P."/>
            <person name="Sreeshan A."/>
            <person name="Augustine A."/>
        </authorList>
    </citation>
    <scope>NUCLEOTIDE SEQUENCE</scope>
    <source>
        <tissue evidence="1">Leaf</tissue>
    </source>
</reference>
<accession>A0A2P2LG08</accession>
<organism evidence="1">
    <name type="scientific">Rhizophora mucronata</name>
    <name type="common">Asiatic mangrove</name>
    <dbReference type="NCBI Taxonomy" id="61149"/>
    <lineage>
        <taxon>Eukaryota</taxon>
        <taxon>Viridiplantae</taxon>
        <taxon>Streptophyta</taxon>
        <taxon>Embryophyta</taxon>
        <taxon>Tracheophyta</taxon>
        <taxon>Spermatophyta</taxon>
        <taxon>Magnoliopsida</taxon>
        <taxon>eudicotyledons</taxon>
        <taxon>Gunneridae</taxon>
        <taxon>Pentapetalae</taxon>
        <taxon>rosids</taxon>
        <taxon>fabids</taxon>
        <taxon>Malpighiales</taxon>
        <taxon>Rhizophoraceae</taxon>
        <taxon>Rhizophora</taxon>
    </lineage>
</organism>
<proteinExistence type="predicted"/>
<evidence type="ECO:0000313" key="1">
    <source>
        <dbReference type="EMBL" id="MBX16912.1"/>
    </source>
</evidence>
<sequence>MSNNLSHSHPFPCAEIHEIGLGQYTMEAQYDPIPYLHPELMFASELILRWPMKHSSVSPFCPCWKVHSHYHPLLLRMMMMYQQQLHHKTHPSLLCPQAHYWQLKHQKVLNEQPW</sequence>
<dbReference type="EMBL" id="GGEC01036428">
    <property type="protein sequence ID" value="MBX16912.1"/>
    <property type="molecule type" value="Transcribed_RNA"/>
</dbReference>
<protein>
    <submittedName>
        <fullName evidence="1">Lipid binding protein</fullName>
    </submittedName>
</protein>
<name>A0A2P2LG08_RHIMU</name>
<dbReference type="AlphaFoldDB" id="A0A2P2LG08"/>
<dbReference type="EMBL" id="GGEC01036426">
    <property type="protein sequence ID" value="MBX16910.1"/>
    <property type="molecule type" value="Transcribed_RNA"/>
</dbReference>